<evidence type="ECO:0000256" key="3">
    <source>
        <dbReference type="ARBA" id="ARBA00024867"/>
    </source>
</evidence>
<dbReference type="Proteomes" id="UP000574276">
    <property type="component" value="Unassembled WGS sequence"/>
</dbReference>
<dbReference type="InterPro" id="IPR011006">
    <property type="entry name" value="CheY-like_superfamily"/>
</dbReference>
<dbReference type="InterPro" id="IPR050956">
    <property type="entry name" value="2C_system_His_kinase"/>
</dbReference>
<gene>
    <name evidence="6" type="ORF">H0486_03495</name>
</gene>
<comment type="function">
    <text evidence="3">May play the central regulatory role in sporulation. It may be an element of the effector pathway responsible for the activation of sporulation genes in response to nutritional stress. Spo0A may act in concert with spo0H (a sigma factor) to control the expression of some genes that are critical to the sporulation process.</text>
</comment>
<name>A0A839JXI3_9FIRM</name>
<reference evidence="6 7" key="1">
    <citation type="submission" date="2020-07" db="EMBL/GenBank/DDBJ databases">
        <title>Characterization and genome sequencing of isolate MD1, a novel member within the family Lachnospiraceae.</title>
        <authorList>
            <person name="Rettenmaier R."/>
            <person name="Di Bello L."/>
            <person name="Zinser C."/>
            <person name="Scheitz K."/>
            <person name="Liebl W."/>
            <person name="Zverlov V."/>
        </authorList>
    </citation>
    <scope>NUCLEOTIDE SEQUENCE [LARGE SCALE GENOMIC DNA]</scope>
    <source>
        <strain evidence="6 7">MD1</strain>
    </source>
</reference>
<dbReference type="SUPFAM" id="SSF52172">
    <property type="entry name" value="CheY-like"/>
    <property type="match status" value="1"/>
</dbReference>
<dbReference type="GO" id="GO:0000160">
    <property type="term" value="P:phosphorelay signal transduction system"/>
    <property type="evidence" value="ECO:0007669"/>
    <property type="project" value="InterPro"/>
</dbReference>
<feature type="modified residue" description="4-aspartylphosphate" evidence="4">
    <location>
        <position position="55"/>
    </location>
</feature>
<dbReference type="PANTHER" id="PTHR43719:SF28">
    <property type="entry name" value="PEROXIDE STRESS-ACTIVATED HISTIDINE KINASE MAK1-RELATED"/>
    <property type="match status" value="1"/>
</dbReference>
<dbReference type="Gene3D" id="3.40.50.2300">
    <property type="match status" value="1"/>
</dbReference>
<comment type="caution">
    <text evidence="6">The sequence shown here is derived from an EMBL/GenBank/DDBJ whole genome shotgun (WGS) entry which is preliminary data.</text>
</comment>
<dbReference type="InterPro" id="IPR001789">
    <property type="entry name" value="Sig_transdc_resp-reg_receiver"/>
</dbReference>
<feature type="domain" description="Response regulatory" evidence="5">
    <location>
        <begin position="2"/>
        <end position="128"/>
    </location>
</feature>
<dbReference type="RefSeq" id="WP_228351675.1">
    <property type="nucleotide sequence ID" value="NZ_JACEGA010000001.1"/>
</dbReference>
<dbReference type="Pfam" id="PF00072">
    <property type="entry name" value="Response_reg"/>
    <property type="match status" value="1"/>
</dbReference>
<evidence type="ECO:0000256" key="1">
    <source>
        <dbReference type="ARBA" id="ARBA00018672"/>
    </source>
</evidence>
<protein>
    <recommendedName>
        <fullName evidence="1">Stage 0 sporulation protein A homolog</fullName>
    </recommendedName>
</protein>
<accession>A0A839JXI3</accession>
<evidence type="ECO:0000256" key="2">
    <source>
        <dbReference type="ARBA" id="ARBA00022553"/>
    </source>
</evidence>
<keyword evidence="2 4" id="KW-0597">Phosphoprotein</keyword>
<evidence type="ECO:0000259" key="5">
    <source>
        <dbReference type="PROSITE" id="PS50110"/>
    </source>
</evidence>
<dbReference type="EMBL" id="JACEGA010000001">
    <property type="protein sequence ID" value="MBB2181938.1"/>
    <property type="molecule type" value="Genomic_DNA"/>
</dbReference>
<organism evidence="6 7">
    <name type="scientific">Variimorphobacter saccharofermentans</name>
    <dbReference type="NCBI Taxonomy" id="2755051"/>
    <lineage>
        <taxon>Bacteria</taxon>
        <taxon>Bacillati</taxon>
        <taxon>Bacillota</taxon>
        <taxon>Clostridia</taxon>
        <taxon>Lachnospirales</taxon>
        <taxon>Lachnospiraceae</taxon>
        <taxon>Variimorphobacter</taxon>
    </lineage>
</organism>
<evidence type="ECO:0000313" key="6">
    <source>
        <dbReference type="EMBL" id="MBB2181938.1"/>
    </source>
</evidence>
<dbReference type="AlphaFoldDB" id="A0A839JXI3"/>
<proteinExistence type="predicted"/>
<dbReference type="PROSITE" id="PS50110">
    <property type="entry name" value="RESPONSE_REGULATORY"/>
    <property type="match status" value="1"/>
</dbReference>
<sequence length="135" mass="15173">MKILIAEDDFISRKFMLRFLSKYGECDVTVDGTEAVEAFTMALEAKEGYDLVCLDIMMPVMDGYQALKKIRDIEKEMQIPEEKAAKIIMTTALSEGKNVTKAFSLGCTAYAGKPIDQEKFENVLRKLDLIGSNDE</sequence>
<evidence type="ECO:0000313" key="7">
    <source>
        <dbReference type="Proteomes" id="UP000574276"/>
    </source>
</evidence>
<dbReference type="PANTHER" id="PTHR43719">
    <property type="entry name" value="TWO-COMPONENT HISTIDINE KINASE"/>
    <property type="match status" value="1"/>
</dbReference>
<dbReference type="CDD" id="cd17546">
    <property type="entry name" value="REC_hyHK_CKI1_RcsC-like"/>
    <property type="match status" value="1"/>
</dbReference>
<evidence type="ECO:0000256" key="4">
    <source>
        <dbReference type="PROSITE-ProRule" id="PRU00169"/>
    </source>
</evidence>
<dbReference type="SMART" id="SM00448">
    <property type="entry name" value="REC"/>
    <property type="match status" value="1"/>
</dbReference>
<keyword evidence="7" id="KW-1185">Reference proteome</keyword>